<dbReference type="SUPFAM" id="SSF111369">
    <property type="entry name" value="HlyD-like secretion proteins"/>
    <property type="match status" value="1"/>
</dbReference>
<name>Q3JE91_NITOC</name>
<keyword evidence="2" id="KW-0175">Coiled coil</keyword>
<dbReference type="HOGENOM" id="CLU_018816_18_2_6"/>
<dbReference type="PANTHER" id="PTHR30469:SF12">
    <property type="entry name" value="MULTIDRUG RESISTANCE PROTEIN MDTA"/>
    <property type="match status" value="1"/>
</dbReference>
<dbReference type="AlphaFoldDB" id="Q3JE91"/>
<sequence length="289" mass="32205">MAVEPRSVRLKIRSQGTVRACTDMKLTAQVEGKVVKMAPGFKEGKFFREGDVLIQIEPRDYDLAVIKAQARVAAAQGELLREEAKADLARKDWESIGKGEPSPLMLRIPELKEARARLQAAKAALEEARLRRERTELQAPFNGRVQERWVEVGEYVEEGTHLARLFAVDRAEARLPLTPAELAFLDLPLAPRQNLGEKGPKVMLQASLAGKRHSWEGRIVRTEGVIDEKTRMLYAVAEVRDPYGDLGLSPGALLLVGLFVEAEIEGRTLDHAHLLPRQALRQPSTGGQW</sequence>
<dbReference type="InterPro" id="IPR006143">
    <property type="entry name" value="RND_pump_MFP"/>
</dbReference>
<feature type="coiled-coil region" evidence="2">
    <location>
        <begin position="108"/>
        <end position="138"/>
    </location>
</feature>
<evidence type="ECO:0000259" key="3">
    <source>
        <dbReference type="Pfam" id="PF25917"/>
    </source>
</evidence>
<dbReference type="STRING" id="323261.Noc_0329"/>
<dbReference type="InParanoid" id="Q3JE91"/>
<dbReference type="GO" id="GO:1990281">
    <property type="term" value="C:efflux pump complex"/>
    <property type="evidence" value="ECO:0007669"/>
    <property type="project" value="TreeGrafter"/>
</dbReference>
<dbReference type="PANTHER" id="PTHR30469">
    <property type="entry name" value="MULTIDRUG RESISTANCE PROTEIN MDTA"/>
    <property type="match status" value="1"/>
</dbReference>
<dbReference type="Gene3D" id="2.40.50.100">
    <property type="match status" value="1"/>
</dbReference>
<organism evidence="4 5">
    <name type="scientific">Nitrosococcus oceani (strain ATCC 19707 / BCRC 17464 / JCM 30415 / NCIMB 11848 / C-107)</name>
    <dbReference type="NCBI Taxonomy" id="323261"/>
    <lineage>
        <taxon>Bacteria</taxon>
        <taxon>Pseudomonadati</taxon>
        <taxon>Pseudomonadota</taxon>
        <taxon>Gammaproteobacteria</taxon>
        <taxon>Chromatiales</taxon>
        <taxon>Chromatiaceae</taxon>
        <taxon>Nitrosococcus</taxon>
    </lineage>
</organism>
<dbReference type="Proteomes" id="UP000006838">
    <property type="component" value="Chromosome"/>
</dbReference>
<reference evidence="5" key="1">
    <citation type="journal article" date="2006" name="Appl. Environ. Microbiol.">
        <title>Complete genome sequence of the marine, chemolithoautotrophic, ammonia-oxidizing bacterium Nitrosococcus oceani ATCC 19707.</title>
        <authorList>
            <person name="Klotz M.G."/>
            <person name="Arp D.J."/>
            <person name="Chain P.S.G."/>
            <person name="El-Sheikh A.F."/>
            <person name="Hauser L.J."/>
            <person name="Hommes N.G."/>
            <person name="Larimer F.W."/>
            <person name="Malfatti S.A."/>
            <person name="Norton J.M."/>
            <person name="Poret-Peterson A.T."/>
            <person name="Vergez L.M."/>
            <person name="Ward B.B."/>
        </authorList>
    </citation>
    <scope>NUCLEOTIDE SEQUENCE [LARGE SCALE GENOMIC DNA]</scope>
    <source>
        <strain evidence="5">ATCC 19707 / BCRC 17464 / NCIMB 11848 / C-107</strain>
    </source>
</reference>
<evidence type="ECO:0000256" key="2">
    <source>
        <dbReference type="SAM" id="Coils"/>
    </source>
</evidence>
<dbReference type="EMBL" id="CP000127">
    <property type="protein sequence ID" value="ABA56855.1"/>
    <property type="molecule type" value="Genomic_DNA"/>
</dbReference>
<feature type="domain" description="Multidrug resistance protein MdtA-like barrel-sandwich hybrid" evidence="3">
    <location>
        <begin position="25"/>
        <end position="162"/>
    </location>
</feature>
<dbReference type="Gene3D" id="2.40.30.170">
    <property type="match status" value="1"/>
</dbReference>
<dbReference type="KEGG" id="noc:Noc_0329"/>
<dbReference type="GO" id="GO:0015562">
    <property type="term" value="F:efflux transmembrane transporter activity"/>
    <property type="evidence" value="ECO:0007669"/>
    <property type="project" value="TreeGrafter"/>
</dbReference>
<comment type="similarity">
    <text evidence="1">Belongs to the membrane fusion protein (MFP) (TC 8.A.1) family.</text>
</comment>
<evidence type="ECO:0000313" key="4">
    <source>
        <dbReference type="EMBL" id="ABA56855.1"/>
    </source>
</evidence>
<dbReference type="NCBIfam" id="TIGR01730">
    <property type="entry name" value="RND_mfp"/>
    <property type="match status" value="1"/>
</dbReference>
<protein>
    <submittedName>
        <fullName evidence="4">Possible putative HlyD family secretion protein</fullName>
    </submittedName>
</protein>
<dbReference type="Pfam" id="PF25917">
    <property type="entry name" value="BSH_RND"/>
    <property type="match status" value="1"/>
</dbReference>
<dbReference type="Gene3D" id="1.10.287.470">
    <property type="entry name" value="Helix hairpin bin"/>
    <property type="match status" value="1"/>
</dbReference>
<dbReference type="InterPro" id="IPR058625">
    <property type="entry name" value="MdtA-like_BSH"/>
</dbReference>
<accession>Q3JE91</accession>
<evidence type="ECO:0000256" key="1">
    <source>
        <dbReference type="ARBA" id="ARBA00009477"/>
    </source>
</evidence>
<dbReference type="eggNOG" id="COG0845">
    <property type="taxonomic scope" value="Bacteria"/>
</dbReference>
<keyword evidence="5" id="KW-1185">Reference proteome</keyword>
<gene>
    <name evidence="4" type="ordered locus">Noc_0329</name>
</gene>
<proteinExistence type="inferred from homology"/>
<evidence type="ECO:0000313" key="5">
    <source>
        <dbReference type="Proteomes" id="UP000006838"/>
    </source>
</evidence>